<dbReference type="AlphaFoldDB" id="D6AGQ4"/>
<feature type="compositionally biased region" description="Basic residues" evidence="1">
    <location>
        <begin position="1"/>
        <end position="20"/>
    </location>
</feature>
<evidence type="ECO:0000313" key="3">
    <source>
        <dbReference type="Proteomes" id="UP000003986"/>
    </source>
</evidence>
<dbReference type="EMBL" id="DS999644">
    <property type="protein sequence ID" value="EFE79006.2"/>
    <property type="molecule type" value="Genomic_DNA"/>
</dbReference>
<reference evidence="3" key="2">
    <citation type="submission" date="2008-12" db="EMBL/GenBank/DDBJ databases">
        <title>Annotation of Streptomyces roseosporus strain NRRL 15998.</title>
        <authorList>
            <consortium name="The Broad Institute Genome Sequencing Platform"/>
            <consortium name="Broad Institute Microbial Sequencing Center"/>
            <person name="Fischbach M."/>
            <person name="Ward D."/>
            <person name="Young S."/>
            <person name="Kodira C.D."/>
            <person name="Zeng Q."/>
            <person name="Koehrsen M."/>
            <person name="Godfrey P."/>
            <person name="Alvarado L."/>
            <person name="Berlin A.M."/>
            <person name="Borenstein D."/>
            <person name="Chen Z."/>
            <person name="Engels R."/>
            <person name="Freedman E."/>
            <person name="Gellesch M."/>
            <person name="Goldberg J."/>
            <person name="Griggs A."/>
            <person name="Gujja S."/>
            <person name="Heiman D.I."/>
            <person name="Hepburn T.A."/>
            <person name="Howarth C."/>
            <person name="Jen D."/>
            <person name="Larson L."/>
            <person name="Lewis B."/>
            <person name="Mehta T."/>
            <person name="Park D."/>
            <person name="Pearson M."/>
            <person name="Roberts A."/>
            <person name="Saif S."/>
            <person name="Shea T.D."/>
            <person name="Shenoy N."/>
            <person name="Sisk P."/>
            <person name="Stolte C."/>
            <person name="Sykes S.N."/>
            <person name="Walk T."/>
            <person name="White J."/>
            <person name="Yandava C."/>
            <person name="Straight P."/>
            <person name="Clardy J."/>
            <person name="Hung D."/>
            <person name="Kolter R."/>
            <person name="Mekalanos J."/>
            <person name="Walker S."/>
            <person name="Walsh C.T."/>
            <person name="Wieland B.L.C."/>
            <person name="Ilzarbe M."/>
            <person name="Galagan J."/>
            <person name="Nusbaum C."/>
            <person name="Birren B."/>
        </authorList>
    </citation>
    <scope>NUCLEOTIDE SEQUENCE [LARGE SCALE GENOMIC DNA]</scope>
    <source>
        <strain evidence="3">NRRL 15998</strain>
    </source>
</reference>
<organism evidence="2 3">
    <name type="scientific">Streptomyces filamentosus NRRL 15998</name>
    <dbReference type="NCBI Taxonomy" id="457431"/>
    <lineage>
        <taxon>Bacteria</taxon>
        <taxon>Bacillati</taxon>
        <taxon>Actinomycetota</taxon>
        <taxon>Actinomycetes</taxon>
        <taxon>Kitasatosporales</taxon>
        <taxon>Streptomycetaceae</taxon>
        <taxon>Streptomyces</taxon>
    </lineage>
</organism>
<evidence type="ECO:0000256" key="1">
    <source>
        <dbReference type="SAM" id="MobiDB-lite"/>
    </source>
</evidence>
<gene>
    <name evidence="2" type="ORF">SSGG_06373</name>
</gene>
<proteinExistence type="predicted"/>
<sequence>MRPRVARGSPRHSHRKRARGVVHVAVTRTSQGPQRSAQRACDAEFDVPPGARCSASMPDDMSTTPAPDNSVEVRFGKKHRVRVGNVSERVQLEIIRGATALGLGALLVAYLISRDTQPSDEPAPVS</sequence>
<accession>D6AGQ4</accession>
<protein>
    <submittedName>
        <fullName evidence="2">Predicted protein</fullName>
    </submittedName>
</protein>
<dbReference type="Proteomes" id="UP000003986">
    <property type="component" value="Unassembled WGS sequence"/>
</dbReference>
<feature type="region of interest" description="Disordered" evidence="1">
    <location>
        <begin position="1"/>
        <end position="21"/>
    </location>
</feature>
<reference evidence="3" key="1">
    <citation type="submission" date="2008-10" db="EMBL/GenBank/DDBJ databases">
        <authorList>
            <person name="Molnar K."/>
        </authorList>
    </citation>
    <scope>NUCLEOTIDE SEQUENCE [LARGE SCALE GENOMIC DNA]</scope>
    <source>
        <strain evidence="3">NRRL 15998</strain>
    </source>
</reference>
<feature type="region of interest" description="Disordered" evidence="1">
    <location>
        <begin position="51"/>
        <end position="70"/>
    </location>
</feature>
<name>D6AGQ4_STRFL</name>
<evidence type="ECO:0000313" key="2">
    <source>
        <dbReference type="EMBL" id="EFE79006.2"/>
    </source>
</evidence>